<reference evidence="9" key="1">
    <citation type="journal article" date="2019" name="Int. J. Syst. Evol. Microbiol.">
        <title>The Global Catalogue of Microorganisms (GCM) 10K type strain sequencing project: providing services to taxonomists for standard genome sequencing and annotation.</title>
        <authorList>
            <consortium name="The Broad Institute Genomics Platform"/>
            <consortium name="The Broad Institute Genome Sequencing Center for Infectious Disease"/>
            <person name="Wu L."/>
            <person name="Ma J."/>
        </authorList>
    </citation>
    <scope>NUCLEOTIDE SEQUENCE [LARGE SCALE GENOMIC DNA]</scope>
    <source>
        <strain evidence="9">JCM 13022</strain>
    </source>
</reference>
<dbReference type="PROSITE" id="PS00211">
    <property type="entry name" value="ABC_TRANSPORTER_1"/>
    <property type="match status" value="1"/>
</dbReference>
<dbReference type="InterPro" id="IPR003439">
    <property type="entry name" value="ABC_transporter-like_ATP-bd"/>
</dbReference>
<dbReference type="PANTHER" id="PTHR42711:SF5">
    <property type="entry name" value="ABC TRANSPORTER ATP-BINDING PROTEIN NATA"/>
    <property type="match status" value="1"/>
</dbReference>
<keyword evidence="6" id="KW-0046">Antibiotic resistance</keyword>
<name>A0ABP4FUC9_9PSEU</name>
<feature type="domain" description="ABC transporter" evidence="7">
    <location>
        <begin position="3"/>
        <end position="206"/>
    </location>
</feature>
<dbReference type="PROSITE" id="PS50893">
    <property type="entry name" value="ABC_TRANSPORTER_2"/>
    <property type="match status" value="1"/>
</dbReference>
<dbReference type="SMART" id="SM00382">
    <property type="entry name" value="AAA"/>
    <property type="match status" value="1"/>
</dbReference>
<dbReference type="SUPFAM" id="SSF52540">
    <property type="entry name" value="P-loop containing nucleoside triphosphate hydrolases"/>
    <property type="match status" value="1"/>
</dbReference>
<dbReference type="InterPro" id="IPR017871">
    <property type="entry name" value="ABC_transporter-like_CS"/>
</dbReference>
<gene>
    <name evidence="8" type="ORF">GCM10009675_09380</name>
</gene>
<keyword evidence="5 8" id="KW-0067">ATP-binding</keyword>
<dbReference type="Gene3D" id="3.40.50.300">
    <property type="entry name" value="P-loop containing nucleotide triphosphate hydrolases"/>
    <property type="match status" value="1"/>
</dbReference>
<proteinExistence type="inferred from homology"/>
<evidence type="ECO:0000313" key="8">
    <source>
        <dbReference type="EMBL" id="GAA1196351.1"/>
    </source>
</evidence>
<dbReference type="InterPro" id="IPR003593">
    <property type="entry name" value="AAA+_ATPase"/>
</dbReference>
<dbReference type="Pfam" id="PF00005">
    <property type="entry name" value="ABC_tran"/>
    <property type="match status" value="1"/>
</dbReference>
<dbReference type="Proteomes" id="UP001500467">
    <property type="component" value="Unassembled WGS sequence"/>
</dbReference>
<organism evidence="8 9">
    <name type="scientific">Prauserella alba</name>
    <dbReference type="NCBI Taxonomy" id="176898"/>
    <lineage>
        <taxon>Bacteria</taxon>
        <taxon>Bacillati</taxon>
        <taxon>Actinomycetota</taxon>
        <taxon>Actinomycetes</taxon>
        <taxon>Pseudonocardiales</taxon>
        <taxon>Pseudonocardiaceae</taxon>
        <taxon>Prauserella</taxon>
    </lineage>
</organism>
<keyword evidence="9" id="KW-1185">Reference proteome</keyword>
<dbReference type="EMBL" id="BAAALM010000004">
    <property type="protein sequence ID" value="GAA1196351.1"/>
    <property type="molecule type" value="Genomic_DNA"/>
</dbReference>
<evidence type="ECO:0000259" key="7">
    <source>
        <dbReference type="PROSITE" id="PS50893"/>
    </source>
</evidence>
<evidence type="ECO:0000256" key="6">
    <source>
        <dbReference type="ARBA" id="ARBA00023251"/>
    </source>
</evidence>
<dbReference type="RefSeq" id="WP_253859431.1">
    <property type="nucleotide sequence ID" value="NZ_BAAALM010000004.1"/>
</dbReference>
<comment type="subcellular location">
    <subcellularLocation>
        <location evidence="1">Cell membrane</location>
        <topology evidence="1">Peripheral membrane protein</topology>
    </subcellularLocation>
</comment>
<evidence type="ECO:0000256" key="3">
    <source>
        <dbReference type="ARBA" id="ARBA00022448"/>
    </source>
</evidence>
<dbReference type="PANTHER" id="PTHR42711">
    <property type="entry name" value="ABC TRANSPORTER ATP-BINDING PROTEIN"/>
    <property type="match status" value="1"/>
</dbReference>
<evidence type="ECO:0000256" key="2">
    <source>
        <dbReference type="ARBA" id="ARBA00005417"/>
    </source>
</evidence>
<evidence type="ECO:0000256" key="5">
    <source>
        <dbReference type="ARBA" id="ARBA00022840"/>
    </source>
</evidence>
<sequence>MELVADGLGVRAGDVWLLREVDLHVRPGECLVLTGPNGSGKSTFLRVVYGMQEPAEGIVTVGGASPDERDRSFRRRVSALLDDSDFFAEFTPVQHLELLGTSFGADLDVDALLEDAALADRADVTAGSLSAGQRRRLLLLGVTARPFDVLLLDEPERALDVAGKGWLTDVIARATGNGAVVVLATHHPPLLDAADHVLELGAPEPAR</sequence>
<evidence type="ECO:0000256" key="1">
    <source>
        <dbReference type="ARBA" id="ARBA00004202"/>
    </source>
</evidence>
<accession>A0ABP4FUC9</accession>
<keyword evidence="3" id="KW-0813">Transport</keyword>
<comment type="caution">
    <text evidence="8">The sequence shown here is derived from an EMBL/GenBank/DDBJ whole genome shotgun (WGS) entry which is preliminary data.</text>
</comment>
<dbReference type="GO" id="GO:0005524">
    <property type="term" value="F:ATP binding"/>
    <property type="evidence" value="ECO:0007669"/>
    <property type="project" value="UniProtKB-KW"/>
</dbReference>
<keyword evidence="4" id="KW-0547">Nucleotide-binding</keyword>
<dbReference type="InterPro" id="IPR050763">
    <property type="entry name" value="ABC_transporter_ATP-binding"/>
</dbReference>
<evidence type="ECO:0000256" key="4">
    <source>
        <dbReference type="ARBA" id="ARBA00022741"/>
    </source>
</evidence>
<protein>
    <submittedName>
        <fullName evidence="8">ABC transporter ATP-binding protein</fullName>
    </submittedName>
</protein>
<evidence type="ECO:0000313" key="9">
    <source>
        <dbReference type="Proteomes" id="UP001500467"/>
    </source>
</evidence>
<comment type="similarity">
    <text evidence="2">Belongs to the ABC transporter superfamily.</text>
</comment>
<dbReference type="InterPro" id="IPR027417">
    <property type="entry name" value="P-loop_NTPase"/>
</dbReference>